<dbReference type="InterPro" id="IPR007259">
    <property type="entry name" value="GCP"/>
</dbReference>
<keyword evidence="11" id="KW-1185">Reference proteome</keyword>
<proteinExistence type="inferred from homology"/>
<comment type="similarity">
    <text evidence="2 6">Belongs to the TUBGCP family.</text>
</comment>
<evidence type="ECO:0000256" key="6">
    <source>
        <dbReference type="RuleBase" id="RU363050"/>
    </source>
</evidence>
<dbReference type="EMBL" id="CADEBD010000284">
    <property type="protein sequence ID" value="CAB3228902.1"/>
    <property type="molecule type" value="Genomic_DNA"/>
</dbReference>
<dbReference type="GO" id="GO:0005874">
    <property type="term" value="C:microtubule"/>
    <property type="evidence" value="ECO:0007669"/>
    <property type="project" value="UniProtKB-KW"/>
</dbReference>
<dbReference type="OrthoDB" id="78652at2759"/>
<accession>A0A8S1B3B6</accession>
<dbReference type="PANTHER" id="PTHR19302:SF27">
    <property type="entry name" value="GAMMA-TUBULIN COMPLEX COMPONENT 4"/>
    <property type="match status" value="1"/>
</dbReference>
<keyword evidence="5 6" id="KW-0206">Cytoskeleton</keyword>
<dbReference type="AlphaFoldDB" id="A0A8S1B3B6"/>
<dbReference type="GO" id="GO:0031122">
    <property type="term" value="P:cytoplasmic microtubule organization"/>
    <property type="evidence" value="ECO:0007669"/>
    <property type="project" value="TreeGrafter"/>
</dbReference>
<dbReference type="GO" id="GO:0000922">
    <property type="term" value="C:spindle pole"/>
    <property type="evidence" value="ECO:0007669"/>
    <property type="project" value="InterPro"/>
</dbReference>
<evidence type="ECO:0000256" key="1">
    <source>
        <dbReference type="ARBA" id="ARBA00004267"/>
    </source>
</evidence>
<feature type="domain" description="Gamma tubulin complex component protein N-terminal" evidence="8">
    <location>
        <begin position="2"/>
        <end position="343"/>
    </location>
</feature>
<evidence type="ECO:0000313" key="10">
    <source>
        <dbReference type="EMBL" id="CAB3257034.1"/>
    </source>
</evidence>
<dbReference type="GO" id="GO:0000278">
    <property type="term" value="P:mitotic cell cycle"/>
    <property type="evidence" value="ECO:0007669"/>
    <property type="project" value="TreeGrafter"/>
</dbReference>
<comment type="caution">
    <text evidence="10">The sequence shown here is derived from an EMBL/GenBank/DDBJ whole genome shotgun (WGS) entry which is preliminary data.</text>
</comment>
<name>A0A8S1B3B6_ARCPL</name>
<gene>
    <name evidence="10" type="ORF">APLA_LOCUS15728</name>
    <name evidence="9" type="ORF">APLA_LOCUS3709</name>
</gene>
<dbReference type="GO" id="GO:0043015">
    <property type="term" value="F:gamma-tubulin binding"/>
    <property type="evidence" value="ECO:0007669"/>
    <property type="project" value="InterPro"/>
</dbReference>
<dbReference type="GO" id="GO:0000930">
    <property type="term" value="C:gamma-tubulin complex"/>
    <property type="evidence" value="ECO:0007669"/>
    <property type="project" value="TreeGrafter"/>
</dbReference>
<dbReference type="PANTHER" id="PTHR19302">
    <property type="entry name" value="GAMMA TUBULIN COMPLEX PROTEIN"/>
    <property type="match status" value="1"/>
</dbReference>
<dbReference type="Pfam" id="PF04130">
    <property type="entry name" value="GCP_C_terminal"/>
    <property type="match status" value="1"/>
</dbReference>
<dbReference type="GO" id="GO:0051321">
    <property type="term" value="P:meiotic cell cycle"/>
    <property type="evidence" value="ECO:0007669"/>
    <property type="project" value="TreeGrafter"/>
</dbReference>
<reference evidence="11 12" key="1">
    <citation type="submission" date="2020-04" db="EMBL/GenBank/DDBJ databases">
        <authorList>
            <person name="Wallbank WR R."/>
            <person name="Pardo Diaz C."/>
            <person name="Kozak K."/>
            <person name="Martin S."/>
            <person name="Jiggins C."/>
            <person name="Moest M."/>
            <person name="Warren A I."/>
            <person name="Byers J.R.P. K."/>
            <person name="Montejo-Kovacevich G."/>
            <person name="Yen C E."/>
        </authorList>
    </citation>
    <scope>NUCLEOTIDE SEQUENCE [LARGE SCALE GENOMIC DNA]</scope>
</reference>
<evidence type="ECO:0000313" key="12">
    <source>
        <dbReference type="Proteomes" id="UP000494256"/>
    </source>
</evidence>
<evidence type="ECO:0000256" key="3">
    <source>
        <dbReference type="ARBA" id="ARBA00022490"/>
    </source>
</evidence>
<organism evidence="10 11">
    <name type="scientific">Arctia plantaginis</name>
    <name type="common">Wood tiger moth</name>
    <name type="synonym">Phalaena plantaginis</name>
    <dbReference type="NCBI Taxonomy" id="874455"/>
    <lineage>
        <taxon>Eukaryota</taxon>
        <taxon>Metazoa</taxon>
        <taxon>Ecdysozoa</taxon>
        <taxon>Arthropoda</taxon>
        <taxon>Hexapoda</taxon>
        <taxon>Insecta</taxon>
        <taxon>Pterygota</taxon>
        <taxon>Neoptera</taxon>
        <taxon>Endopterygota</taxon>
        <taxon>Lepidoptera</taxon>
        <taxon>Glossata</taxon>
        <taxon>Ditrysia</taxon>
        <taxon>Noctuoidea</taxon>
        <taxon>Erebidae</taxon>
        <taxon>Arctiinae</taxon>
        <taxon>Arctia</taxon>
    </lineage>
</organism>
<dbReference type="Proteomes" id="UP000494106">
    <property type="component" value="Unassembled WGS sequence"/>
</dbReference>
<evidence type="ECO:0000259" key="8">
    <source>
        <dbReference type="Pfam" id="PF17681"/>
    </source>
</evidence>
<keyword evidence="3 6" id="KW-0963">Cytoplasm</keyword>
<dbReference type="InterPro" id="IPR041470">
    <property type="entry name" value="GCP_N"/>
</dbReference>
<comment type="subcellular location">
    <subcellularLocation>
        <location evidence="1 6">Cytoplasm</location>
        <location evidence="1 6">Cytoskeleton</location>
        <location evidence="1 6">Microtubule organizing center</location>
    </subcellularLocation>
</comment>
<dbReference type="Gene3D" id="1.20.120.1900">
    <property type="entry name" value="Gamma-tubulin complex, C-terminal domain"/>
    <property type="match status" value="1"/>
</dbReference>
<feature type="domain" description="Gamma tubulin complex component C-terminal" evidence="7">
    <location>
        <begin position="346"/>
        <end position="650"/>
    </location>
</feature>
<dbReference type="Proteomes" id="UP000494256">
    <property type="component" value="Unassembled WGS sequence"/>
</dbReference>
<evidence type="ECO:0000259" key="7">
    <source>
        <dbReference type="Pfam" id="PF04130"/>
    </source>
</evidence>
<protein>
    <recommendedName>
        <fullName evidence="6">Gamma-tubulin complex component</fullName>
    </recommendedName>
</protein>
<dbReference type="GO" id="GO:0007020">
    <property type="term" value="P:microtubule nucleation"/>
    <property type="evidence" value="ECO:0007669"/>
    <property type="project" value="InterPro"/>
</dbReference>
<dbReference type="EMBL" id="CADEBC010000590">
    <property type="protein sequence ID" value="CAB3257034.1"/>
    <property type="molecule type" value="Genomic_DNA"/>
</dbReference>
<sequence length="667" mass="76921">MIHDALLILWDCSQIKTTGRENNGIAYAGQGDAEIFARINIIAQNHHRIQCFVEGNGFQARKTKTASGLKMCGLYSQALSEGISEVLQSYKKTLMEVESLVIGNHNYTLSFVYSYVEGFQGLFHTLNKIITTIEERKRFGCQILSLLHQYILTGDQKVHDAILRVFAYINKVFVNQLCTWLLYGELMDPYHEFFVVSQGHDISDTYLSTPSTTTCDKSLVSTLQETTLESGYILNANMIPYFVPLSLAQEILFIGRTVILFGVDPKKMKKNNSIVLNRTLMPLQKCGIDSRRFTIWEDKEAQFHEKLQKLKSPEVFEVCNLRRVIREIKQCVTKHLWTVAVEEAQLIHELKLMKDFYLLGRGELFLELLRLTAHMLDKPTARTSTRDMNHAFQLATRAVFLSNNADIEKFSFELPYVKPNVSGNSSFNDDSSTVFDGWSSIILKYDFKWPLHLLFTPEVLARYNDMFRLLLRIKKTQHDLHLLWKTYKQSTSFSMCQLHNKLMFLMDNLQHYLQADVLETNFSRLMDAVNRTNDFEKLKKAHANFLADILSQSFLTVTSSAESDYSGDTADSLNNPVFCNIMDLLKLCHSFCSLNEAVTDKEAEDYYIKGYSDRFNTLVKQLMQLLVSLRDRPCGVYLARLLMRLDYNRWLSGEAQLTQSVTNMLRY</sequence>
<evidence type="ECO:0000313" key="9">
    <source>
        <dbReference type="EMBL" id="CAB3228902.1"/>
    </source>
</evidence>
<dbReference type="InterPro" id="IPR040457">
    <property type="entry name" value="GCP_C"/>
</dbReference>
<dbReference type="InterPro" id="IPR042241">
    <property type="entry name" value="GCP_C_sf"/>
</dbReference>
<evidence type="ECO:0000256" key="2">
    <source>
        <dbReference type="ARBA" id="ARBA00010337"/>
    </source>
</evidence>
<dbReference type="Pfam" id="PF17681">
    <property type="entry name" value="GCP_N_terminal"/>
    <property type="match status" value="1"/>
</dbReference>
<dbReference type="GO" id="GO:0051011">
    <property type="term" value="F:microtubule minus-end binding"/>
    <property type="evidence" value="ECO:0007669"/>
    <property type="project" value="TreeGrafter"/>
</dbReference>
<evidence type="ECO:0000313" key="11">
    <source>
        <dbReference type="Proteomes" id="UP000494106"/>
    </source>
</evidence>
<evidence type="ECO:0000256" key="4">
    <source>
        <dbReference type="ARBA" id="ARBA00022701"/>
    </source>
</evidence>
<dbReference type="GO" id="GO:0051225">
    <property type="term" value="P:spindle assembly"/>
    <property type="evidence" value="ECO:0007669"/>
    <property type="project" value="TreeGrafter"/>
</dbReference>
<evidence type="ECO:0000256" key="5">
    <source>
        <dbReference type="ARBA" id="ARBA00023212"/>
    </source>
</evidence>
<keyword evidence="4 6" id="KW-0493">Microtubule</keyword>